<keyword evidence="19" id="KW-1185">Reference proteome</keyword>
<keyword evidence="12 13" id="KW-0742">SOS response</keyword>
<dbReference type="CDD" id="cd17916">
    <property type="entry name" value="DEXHc_UvrB"/>
    <property type="match status" value="1"/>
</dbReference>
<comment type="function">
    <text evidence="12">The UvrABC repair system catalyzes the recognition and processing of DNA lesions. A damage recognition complex composed of 2 UvrA and 2 UvrB subunits scans DNA for abnormalities. Upon binding of the UvrA(2)B(2) complex to a putative damaged site, the DNA wraps around one UvrB monomer. DNA wrap is dependent on ATP binding by UvrB and probably causes local melting of the DNA helix, facilitating insertion of UvrB beta-hairpin between the DNA strands. Then UvrB probes one DNA strand for the presence of a lesion. If a lesion is found the UvrA subunits dissociate and the UvrB-DNA preincision complex is formed. This complex is subsequently bound by UvrC and the second UvrB is released. If no lesion is found, the DNA wraps around the other UvrB subunit that will check the other stand for damage.</text>
</comment>
<evidence type="ECO:0000256" key="4">
    <source>
        <dbReference type="ARBA" id="ARBA00022741"/>
    </source>
</evidence>
<comment type="similarity">
    <text evidence="2 12 13">Belongs to the UvrB family.</text>
</comment>
<dbReference type="Pfam" id="PF12344">
    <property type="entry name" value="UvrB"/>
    <property type="match status" value="1"/>
</dbReference>
<dbReference type="Gene3D" id="3.40.50.300">
    <property type="entry name" value="P-loop containing nucleotide triphosphate hydrolases"/>
    <property type="match status" value="3"/>
</dbReference>
<dbReference type="GO" id="GO:0003677">
    <property type="term" value="F:DNA binding"/>
    <property type="evidence" value="ECO:0007669"/>
    <property type="project" value="UniProtKB-UniRule"/>
</dbReference>
<protein>
    <recommendedName>
        <fullName evidence="11 12">UvrABC system protein B</fullName>
        <shortName evidence="12">Protein UvrB</shortName>
    </recommendedName>
    <alternativeName>
        <fullName evidence="12">Excinuclease ABC subunit B</fullName>
    </alternativeName>
</protein>
<feature type="coiled-coil region" evidence="14">
    <location>
        <begin position="255"/>
        <end position="282"/>
    </location>
</feature>
<comment type="subcellular location">
    <subcellularLocation>
        <location evidence="1 12 13">Cytoplasm</location>
    </subcellularLocation>
</comment>
<evidence type="ECO:0000256" key="14">
    <source>
        <dbReference type="SAM" id="Coils"/>
    </source>
</evidence>
<dbReference type="Pfam" id="PF17757">
    <property type="entry name" value="UvrB_inter"/>
    <property type="match status" value="1"/>
</dbReference>
<keyword evidence="14" id="KW-0175">Coiled coil</keyword>
<dbReference type="Proteomes" id="UP000291072">
    <property type="component" value="Unassembled WGS sequence"/>
</dbReference>
<evidence type="ECO:0000256" key="3">
    <source>
        <dbReference type="ARBA" id="ARBA00022490"/>
    </source>
</evidence>
<dbReference type="GO" id="GO:0016887">
    <property type="term" value="F:ATP hydrolysis activity"/>
    <property type="evidence" value="ECO:0007669"/>
    <property type="project" value="InterPro"/>
</dbReference>
<dbReference type="GO" id="GO:0005737">
    <property type="term" value="C:cytoplasm"/>
    <property type="evidence" value="ECO:0007669"/>
    <property type="project" value="UniProtKB-SubCell"/>
</dbReference>
<dbReference type="GO" id="GO:0009380">
    <property type="term" value="C:excinuclease repair complex"/>
    <property type="evidence" value="ECO:0007669"/>
    <property type="project" value="InterPro"/>
</dbReference>
<evidence type="ECO:0000256" key="9">
    <source>
        <dbReference type="ARBA" id="ARBA00023204"/>
    </source>
</evidence>
<dbReference type="SMART" id="SM00490">
    <property type="entry name" value="HELICc"/>
    <property type="match status" value="1"/>
</dbReference>
<evidence type="ECO:0000256" key="1">
    <source>
        <dbReference type="ARBA" id="ARBA00004496"/>
    </source>
</evidence>
<evidence type="ECO:0000256" key="7">
    <source>
        <dbReference type="ARBA" id="ARBA00022840"/>
    </source>
</evidence>
<dbReference type="HAMAP" id="MF_00204">
    <property type="entry name" value="UvrB"/>
    <property type="match status" value="1"/>
</dbReference>
<dbReference type="InterPro" id="IPR024759">
    <property type="entry name" value="UvrB_YAD/RRR_dom"/>
</dbReference>
<dbReference type="SMART" id="SM00487">
    <property type="entry name" value="DEXDc"/>
    <property type="match status" value="1"/>
</dbReference>
<evidence type="ECO:0000259" key="15">
    <source>
        <dbReference type="PROSITE" id="PS50151"/>
    </source>
</evidence>
<evidence type="ECO:0000313" key="18">
    <source>
        <dbReference type="EMBL" id="TCG11514.1"/>
    </source>
</evidence>
<keyword evidence="9 12" id="KW-0234">DNA repair</keyword>
<feature type="short sequence motif" description="Beta-hairpin" evidence="12">
    <location>
        <begin position="90"/>
        <end position="113"/>
    </location>
</feature>
<comment type="caution">
    <text evidence="18">The sequence shown here is derived from an EMBL/GenBank/DDBJ whole genome shotgun (WGS) entry which is preliminary data.</text>
</comment>
<keyword evidence="5 12" id="KW-0227">DNA damage</keyword>
<dbReference type="Gene3D" id="4.10.860.10">
    <property type="entry name" value="UVR domain"/>
    <property type="match status" value="1"/>
</dbReference>
<dbReference type="GO" id="GO:0005524">
    <property type="term" value="F:ATP binding"/>
    <property type="evidence" value="ECO:0007669"/>
    <property type="project" value="UniProtKB-UniRule"/>
</dbReference>
<evidence type="ECO:0000259" key="16">
    <source>
        <dbReference type="PROSITE" id="PS51192"/>
    </source>
</evidence>
<dbReference type="InterPro" id="IPR004807">
    <property type="entry name" value="UvrB"/>
</dbReference>
<name>A0A4R0XLY1_9MOLU</name>
<keyword evidence="3 12" id="KW-0963">Cytoplasm</keyword>
<evidence type="ECO:0000259" key="17">
    <source>
        <dbReference type="PROSITE" id="PS51194"/>
    </source>
</evidence>
<comment type="domain">
    <text evidence="12">The beta-hairpin motif is involved in DNA binding.</text>
</comment>
<dbReference type="NCBIfam" id="NF003673">
    <property type="entry name" value="PRK05298.1"/>
    <property type="match status" value="1"/>
</dbReference>
<dbReference type="InterPro" id="IPR006935">
    <property type="entry name" value="Helicase/UvrB_N"/>
</dbReference>
<dbReference type="NCBIfam" id="TIGR00631">
    <property type="entry name" value="uvrb"/>
    <property type="match status" value="1"/>
</dbReference>
<dbReference type="GO" id="GO:0009381">
    <property type="term" value="F:excinuclease ABC activity"/>
    <property type="evidence" value="ECO:0007669"/>
    <property type="project" value="UniProtKB-UniRule"/>
</dbReference>
<dbReference type="SUPFAM" id="SSF46600">
    <property type="entry name" value="C-terminal UvrC-binding domain of UvrB"/>
    <property type="match status" value="1"/>
</dbReference>
<dbReference type="InterPro" id="IPR014001">
    <property type="entry name" value="Helicase_ATP-bd"/>
</dbReference>
<dbReference type="GO" id="GO:0009432">
    <property type="term" value="P:SOS response"/>
    <property type="evidence" value="ECO:0007669"/>
    <property type="project" value="UniProtKB-UniRule"/>
</dbReference>
<dbReference type="PROSITE" id="PS51192">
    <property type="entry name" value="HELICASE_ATP_BIND_1"/>
    <property type="match status" value="1"/>
</dbReference>
<dbReference type="InterPro" id="IPR001943">
    <property type="entry name" value="UVR_dom"/>
</dbReference>
<dbReference type="PROSITE" id="PS51194">
    <property type="entry name" value="HELICASE_CTER"/>
    <property type="match status" value="1"/>
</dbReference>
<proteinExistence type="inferred from homology"/>
<dbReference type="InterPro" id="IPR041471">
    <property type="entry name" value="UvrB_inter"/>
</dbReference>
<evidence type="ECO:0000256" key="8">
    <source>
        <dbReference type="ARBA" id="ARBA00022881"/>
    </source>
</evidence>
<evidence type="ECO:0000256" key="6">
    <source>
        <dbReference type="ARBA" id="ARBA00022769"/>
    </source>
</evidence>
<feature type="domain" description="Helicase ATP-binding" evidence="16">
    <location>
        <begin position="24"/>
        <end position="182"/>
    </location>
</feature>
<dbReference type="SUPFAM" id="SSF52540">
    <property type="entry name" value="P-loop containing nucleoside triphosphate hydrolases"/>
    <property type="match status" value="2"/>
</dbReference>
<dbReference type="GO" id="GO:0006289">
    <property type="term" value="P:nucleotide-excision repair"/>
    <property type="evidence" value="ECO:0007669"/>
    <property type="project" value="UniProtKB-UniRule"/>
</dbReference>
<evidence type="ECO:0000256" key="13">
    <source>
        <dbReference type="RuleBase" id="RU003587"/>
    </source>
</evidence>
<dbReference type="EMBL" id="PSZP01000006">
    <property type="protein sequence ID" value="TCG11514.1"/>
    <property type="molecule type" value="Genomic_DNA"/>
</dbReference>
<keyword evidence="7 12" id="KW-0067">ATP-binding</keyword>
<dbReference type="OrthoDB" id="9806651at2"/>
<dbReference type="Pfam" id="PF04851">
    <property type="entry name" value="ResIII"/>
    <property type="match status" value="1"/>
</dbReference>
<dbReference type="RefSeq" id="WP_131613291.1">
    <property type="nucleotide sequence ID" value="NZ_PSZP01000006.1"/>
</dbReference>
<accession>A0A4R0XLY1</accession>
<dbReference type="PROSITE" id="PS50151">
    <property type="entry name" value="UVR"/>
    <property type="match status" value="1"/>
</dbReference>
<reference evidence="18 19" key="1">
    <citation type="submission" date="2018-02" db="EMBL/GenBank/DDBJ databases">
        <title>Mycoplasma marinum and Mycoplasma todarodis sp. nov., moderately halophilic and psychrotolerant mycoplasmas isolated from cephalopods.</title>
        <authorList>
            <person name="Viver T."/>
        </authorList>
    </citation>
    <scope>NUCLEOTIDE SEQUENCE [LARGE SCALE GENOMIC DNA]</scope>
    <source>
        <strain evidence="18 19">5H</strain>
    </source>
</reference>
<keyword evidence="4 12" id="KW-0547">Nucleotide-binding</keyword>
<comment type="subunit">
    <text evidence="10 12 13">Forms a heterotetramer with UvrA during the search for lesions. Interacts with UvrC in an incision complex.</text>
</comment>
<evidence type="ECO:0000256" key="12">
    <source>
        <dbReference type="HAMAP-Rule" id="MF_00204"/>
    </source>
</evidence>
<keyword evidence="8 12" id="KW-0267">Excision nuclease</keyword>
<organism evidence="18 19">
    <name type="scientific">Mycoplasma todarodis</name>
    <dbReference type="NCBI Taxonomy" id="1937191"/>
    <lineage>
        <taxon>Bacteria</taxon>
        <taxon>Bacillati</taxon>
        <taxon>Mycoplasmatota</taxon>
        <taxon>Mollicutes</taxon>
        <taxon>Mycoplasmataceae</taxon>
        <taxon>Mycoplasma</taxon>
    </lineage>
</organism>
<dbReference type="InterPro" id="IPR001650">
    <property type="entry name" value="Helicase_C-like"/>
</dbReference>
<feature type="domain" description="UVR" evidence="15">
    <location>
        <begin position="618"/>
        <end position="653"/>
    </location>
</feature>
<dbReference type="InterPro" id="IPR027417">
    <property type="entry name" value="P-loop_NTPase"/>
</dbReference>
<feature type="binding site" evidence="12">
    <location>
        <begin position="37"/>
        <end position="44"/>
    </location>
    <ligand>
        <name>ATP</name>
        <dbReference type="ChEBI" id="CHEBI:30616"/>
    </ligand>
</feature>
<evidence type="ECO:0000313" key="19">
    <source>
        <dbReference type="Proteomes" id="UP000291072"/>
    </source>
</evidence>
<evidence type="ECO:0000256" key="10">
    <source>
        <dbReference type="ARBA" id="ARBA00026033"/>
    </source>
</evidence>
<evidence type="ECO:0000256" key="11">
    <source>
        <dbReference type="ARBA" id="ARBA00029504"/>
    </source>
</evidence>
<dbReference type="Pfam" id="PF00271">
    <property type="entry name" value="Helicase_C"/>
    <property type="match status" value="1"/>
</dbReference>
<dbReference type="PANTHER" id="PTHR24029">
    <property type="entry name" value="UVRABC SYSTEM PROTEIN B"/>
    <property type="match status" value="1"/>
</dbReference>
<sequence>MALKLKSEYSPAGDQEKAIKRLVDGLNNGDDSQVLLGVTGSGKTFTIANVLEKVNRPAIILSHNKTLAAQLYSEVKTFFPENKVEYFVSHFDYYRPEAYKPGTDTYIDKTSKSNWDLDMMRMATLNSLLSDRGTIVVASVASIYGALNPQEYKEMFYVITTGDVVPRKELLRNLVARNYKRNNVELRPGNFRAKGDVIEIAPGWTDEYIIRLDIFGDEIEEIAYVDSLSGKVNKIVNRVLLFPADSYTTRQETVKEATTKIRAELEIRVKELEEANKLLEAQRLSERVHQDLEHLEEFGVCPGIENYSLYMDGREYGQTPYTIFDYIPKDTVIIIDESHMMIPQVKGMFKADRSRKETLVEYGFRLPSAMENRPLNFDEFERLPHQKIFVSATPNEYEIDKAEGVVVEQIIRPTGLLDPIIEVIPKEGQIEDMYDRIKTQIKNNERTFVLTTTIRMAEELTRYFQEKGIKTAYIHNELKTFERAEVLRKLRKGIYDVVVGINLLREGIDIPEVSLILVIDADIESFMRTSKSLIQIAGRAARNSNGRVIFYANKISNSMEIAIDETRRRRQIQDEYNKEHGIIPTTIIKEIADPLNDNEISGAVELYNKKGKNEKAKKEIIDDLRDQMLRASKSLEFEKAARLRDLIIEMQEE</sequence>
<dbReference type="Pfam" id="PF02151">
    <property type="entry name" value="UVR"/>
    <property type="match status" value="1"/>
</dbReference>
<keyword evidence="6 12" id="KW-0228">DNA excision</keyword>
<dbReference type="AlphaFoldDB" id="A0A4R0XLY1"/>
<dbReference type="InterPro" id="IPR036876">
    <property type="entry name" value="UVR_dom_sf"/>
</dbReference>
<dbReference type="PANTHER" id="PTHR24029:SF0">
    <property type="entry name" value="UVRABC SYSTEM PROTEIN B"/>
    <property type="match status" value="1"/>
</dbReference>
<evidence type="ECO:0000256" key="5">
    <source>
        <dbReference type="ARBA" id="ARBA00022763"/>
    </source>
</evidence>
<evidence type="ECO:0000256" key="2">
    <source>
        <dbReference type="ARBA" id="ARBA00008533"/>
    </source>
</evidence>
<feature type="domain" description="Helicase C-terminal" evidence="17">
    <location>
        <begin position="429"/>
        <end position="591"/>
    </location>
</feature>
<gene>
    <name evidence="12" type="primary">uvrB</name>
    <name evidence="18" type="ORF">C4B25_01465</name>
</gene>